<gene>
    <name evidence="6" type="primary">Lrg1</name>
</gene>
<dbReference type="SMART" id="SM00364">
    <property type="entry name" value="LRR_BAC"/>
    <property type="match status" value="5"/>
</dbReference>
<reference evidence="6" key="2">
    <citation type="submission" date="2025-09" db="UniProtKB">
        <authorList>
            <consortium name="Ensembl"/>
        </authorList>
    </citation>
    <scope>IDENTIFICATION</scope>
</reference>
<sequence length="350" mass="38135">MSSWRGHSQQSLGGLTSHLCRALFLLGLFVASAWSVTPTPQDCLILRPPNSHGSSVSCFSAPEFPSWLPGDTIHLTMEFSNLTQLPAAALHGCPGLRELHLSSNRLEKLSAGLLLPVPNLLVLDLTRNALADLPQGLFRASAALHTLVLKENRLQTLQASWLRGLRALVHLDLAGNCLHTLPAGLLANLTALSTLDLGDNQLETLPPGLLRGPLRLERLHLEGNQLRVLGDDLLAPQPSLRYLFLNDNKLTSVAAGAFKGLKWLDMLDLSNNSLTTTPAGLWASLGKPARDMEEGFDLSHNPWVCDQKLSHLCLWLAANRHKMFSKNETRCAGPKDLEGQLLLAVVGSQW</sequence>
<evidence type="ECO:0000256" key="1">
    <source>
        <dbReference type="ARBA" id="ARBA00022614"/>
    </source>
</evidence>
<dbReference type="GO" id="GO:0001938">
    <property type="term" value="P:positive regulation of endothelial cell proliferation"/>
    <property type="evidence" value="ECO:0007669"/>
    <property type="project" value="Ensembl"/>
</dbReference>
<feature type="chain" id="PRO_5034545395" evidence="4">
    <location>
        <begin position="36"/>
        <end position="350"/>
    </location>
</feature>
<dbReference type="GO" id="GO:0035313">
    <property type="term" value="P:wound healing, spreading of epidermal cells"/>
    <property type="evidence" value="ECO:0007669"/>
    <property type="project" value="Ensembl"/>
</dbReference>
<dbReference type="SMART" id="SM00369">
    <property type="entry name" value="LRR_TYP"/>
    <property type="match status" value="8"/>
</dbReference>
<organism evidence="6 7">
    <name type="scientific">Jaculus jaculus</name>
    <name type="common">Lesser Egyptian jerboa</name>
    <dbReference type="NCBI Taxonomy" id="51337"/>
    <lineage>
        <taxon>Eukaryota</taxon>
        <taxon>Metazoa</taxon>
        <taxon>Chordata</taxon>
        <taxon>Craniata</taxon>
        <taxon>Vertebrata</taxon>
        <taxon>Euteleostomi</taxon>
        <taxon>Mammalia</taxon>
        <taxon>Eutheria</taxon>
        <taxon>Euarchontoglires</taxon>
        <taxon>Glires</taxon>
        <taxon>Rodentia</taxon>
        <taxon>Myomorpha</taxon>
        <taxon>Dipodoidea</taxon>
        <taxon>Dipodidae</taxon>
        <taxon>Dipodinae</taxon>
        <taxon>Jaculus</taxon>
    </lineage>
</organism>
<accession>A0A8C5KRH8</accession>
<keyword evidence="2 4" id="KW-0732">Signal</keyword>
<dbReference type="Gene3D" id="3.80.10.10">
    <property type="entry name" value="Ribonuclease Inhibitor"/>
    <property type="match status" value="2"/>
</dbReference>
<dbReference type="Ensembl" id="ENSJJAT00000021222.1">
    <property type="protein sequence ID" value="ENSJJAP00000014719.1"/>
    <property type="gene ID" value="ENSJJAG00000017118.1"/>
</dbReference>
<evidence type="ECO:0000256" key="4">
    <source>
        <dbReference type="SAM" id="SignalP"/>
    </source>
</evidence>
<dbReference type="InterPro" id="IPR001611">
    <property type="entry name" value="Leu-rich_rpt"/>
</dbReference>
<dbReference type="GeneTree" id="ENSGT00940000162412"/>
<dbReference type="GO" id="GO:0030511">
    <property type="term" value="P:positive regulation of transforming growth factor beta receptor signaling pathway"/>
    <property type="evidence" value="ECO:0007669"/>
    <property type="project" value="Ensembl"/>
</dbReference>
<feature type="domain" description="LRRCT" evidence="5">
    <location>
        <begin position="301"/>
        <end position="349"/>
    </location>
</feature>
<dbReference type="GO" id="GO:0060054">
    <property type="term" value="P:positive regulation of epithelial cell proliferation involved in wound healing"/>
    <property type="evidence" value="ECO:0007669"/>
    <property type="project" value="Ensembl"/>
</dbReference>
<dbReference type="GO" id="GO:0050873">
    <property type="term" value="P:brown fat cell differentiation"/>
    <property type="evidence" value="ECO:0007669"/>
    <property type="project" value="Ensembl"/>
</dbReference>
<dbReference type="PANTHER" id="PTHR45617">
    <property type="entry name" value="LEUCINE RICH REPEAT FAMILY PROTEIN"/>
    <property type="match status" value="1"/>
</dbReference>
<dbReference type="GO" id="GO:0051546">
    <property type="term" value="P:keratinocyte migration"/>
    <property type="evidence" value="ECO:0007669"/>
    <property type="project" value="Ensembl"/>
</dbReference>
<keyword evidence="1" id="KW-0433">Leucine-rich repeat</keyword>
<keyword evidence="3" id="KW-0677">Repeat</keyword>
<evidence type="ECO:0000256" key="3">
    <source>
        <dbReference type="ARBA" id="ARBA00022737"/>
    </source>
</evidence>
<dbReference type="InterPro" id="IPR000483">
    <property type="entry name" value="Cys-rich_flank_reg_C"/>
</dbReference>
<dbReference type="GO" id="GO:0005114">
    <property type="term" value="F:type II transforming growth factor beta receptor binding"/>
    <property type="evidence" value="ECO:0007669"/>
    <property type="project" value="Ensembl"/>
</dbReference>
<dbReference type="Pfam" id="PF00560">
    <property type="entry name" value="LRR_1"/>
    <property type="match status" value="1"/>
</dbReference>
<feature type="signal peptide" evidence="4">
    <location>
        <begin position="1"/>
        <end position="35"/>
    </location>
</feature>
<dbReference type="Pfam" id="PF13855">
    <property type="entry name" value="LRR_8"/>
    <property type="match status" value="2"/>
</dbReference>
<dbReference type="InterPro" id="IPR003591">
    <property type="entry name" value="Leu-rich_rpt_typical-subtyp"/>
</dbReference>
<dbReference type="PROSITE" id="PS51450">
    <property type="entry name" value="LRR"/>
    <property type="match status" value="1"/>
</dbReference>
<dbReference type="GO" id="GO:0061756">
    <property type="term" value="P:leukocyte adhesion to vascular endothelial cell"/>
    <property type="evidence" value="ECO:0007669"/>
    <property type="project" value="Ensembl"/>
</dbReference>
<evidence type="ECO:0000313" key="7">
    <source>
        <dbReference type="Proteomes" id="UP000694385"/>
    </source>
</evidence>
<dbReference type="GO" id="GO:0045766">
    <property type="term" value="P:positive regulation of angiogenesis"/>
    <property type="evidence" value="ECO:0007669"/>
    <property type="project" value="Ensembl"/>
</dbReference>
<dbReference type="SUPFAM" id="SSF52058">
    <property type="entry name" value="L domain-like"/>
    <property type="match status" value="1"/>
</dbReference>
<keyword evidence="7" id="KW-1185">Reference proteome</keyword>
<proteinExistence type="predicted"/>
<evidence type="ECO:0000313" key="6">
    <source>
        <dbReference type="Ensembl" id="ENSJJAP00000014719.1"/>
    </source>
</evidence>
<dbReference type="GO" id="GO:0010838">
    <property type="term" value="P:positive regulation of keratinocyte proliferation"/>
    <property type="evidence" value="ECO:0007669"/>
    <property type="project" value="Ensembl"/>
</dbReference>
<dbReference type="GO" id="GO:0034713">
    <property type="term" value="F:type I transforming growth factor beta receptor binding"/>
    <property type="evidence" value="ECO:0007669"/>
    <property type="project" value="Ensembl"/>
</dbReference>
<protein>
    <submittedName>
        <fullName evidence="6">Leucine-rich alpha-2-glycoprotein 1</fullName>
    </submittedName>
</protein>
<dbReference type="GO" id="GO:0009617">
    <property type="term" value="P:response to bacterium"/>
    <property type="evidence" value="ECO:0007669"/>
    <property type="project" value="Ensembl"/>
</dbReference>
<dbReference type="SMART" id="SM00082">
    <property type="entry name" value="LRRCT"/>
    <property type="match status" value="1"/>
</dbReference>
<dbReference type="InterPro" id="IPR032675">
    <property type="entry name" value="LRR_dom_sf"/>
</dbReference>
<dbReference type="PANTHER" id="PTHR45617:SF101">
    <property type="entry name" value="LEUCINE-RICH ALPHA-2-GLYCOPROTEIN"/>
    <property type="match status" value="1"/>
</dbReference>
<dbReference type="GO" id="GO:0005615">
    <property type="term" value="C:extracellular space"/>
    <property type="evidence" value="ECO:0007669"/>
    <property type="project" value="Ensembl"/>
</dbReference>
<evidence type="ECO:0000256" key="2">
    <source>
        <dbReference type="ARBA" id="ARBA00022729"/>
    </source>
</evidence>
<name>A0A8C5KRH8_JACJA</name>
<dbReference type="AlphaFoldDB" id="A0A8C5KRH8"/>
<reference evidence="6" key="1">
    <citation type="submission" date="2025-08" db="UniProtKB">
        <authorList>
            <consortium name="Ensembl"/>
        </authorList>
    </citation>
    <scope>IDENTIFICATION</scope>
</reference>
<dbReference type="Proteomes" id="UP000694385">
    <property type="component" value="Unassembled WGS sequence"/>
</dbReference>
<dbReference type="OMA" id="CDQNLSD"/>
<evidence type="ECO:0000259" key="5">
    <source>
        <dbReference type="SMART" id="SM00082"/>
    </source>
</evidence>
<dbReference type="GO" id="GO:0010718">
    <property type="term" value="P:positive regulation of epithelial to mesenchymal transition"/>
    <property type="evidence" value="ECO:0007669"/>
    <property type="project" value="Ensembl"/>
</dbReference>